<dbReference type="EMBL" id="CAJPDT010000068">
    <property type="protein sequence ID" value="CAF9932940.1"/>
    <property type="molecule type" value="Genomic_DNA"/>
</dbReference>
<name>A0A8H3FZH3_9LECA</name>
<feature type="region of interest" description="Disordered" evidence="1">
    <location>
        <begin position="297"/>
        <end position="332"/>
    </location>
</feature>
<organism evidence="3 4">
    <name type="scientific">Imshaugia aleurites</name>
    <dbReference type="NCBI Taxonomy" id="172621"/>
    <lineage>
        <taxon>Eukaryota</taxon>
        <taxon>Fungi</taxon>
        <taxon>Dikarya</taxon>
        <taxon>Ascomycota</taxon>
        <taxon>Pezizomycotina</taxon>
        <taxon>Lecanoromycetes</taxon>
        <taxon>OSLEUM clade</taxon>
        <taxon>Lecanoromycetidae</taxon>
        <taxon>Lecanorales</taxon>
        <taxon>Lecanorineae</taxon>
        <taxon>Parmeliaceae</taxon>
        <taxon>Imshaugia</taxon>
    </lineage>
</organism>
<protein>
    <recommendedName>
        <fullName evidence="2">Extracellular mutant protein 11 C-terminal domain-containing protein</fullName>
    </recommendedName>
</protein>
<dbReference type="InterPro" id="IPR053029">
    <property type="entry name" value="RNA_pol_I-specific_init_factor"/>
</dbReference>
<feature type="compositionally biased region" description="Polar residues" evidence="1">
    <location>
        <begin position="35"/>
        <end position="49"/>
    </location>
</feature>
<dbReference type="GO" id="GO:0070860">
    <property type="term" value="C:RNA polymerase I core factor complex"/>
    <property type="evidence" value="ECO:0007669"/>
    <property type="project" value="TreeGrafter"/>
</dbReference>
<proteinExistence type="predicted"/>
<evidence type="ECO:0000259" key="2">
    <source>
        <dbReference type="Pfam" id="PF15463"/>
    </source>
</evidence>
<dbReference type="OrthoDB" id="5346740at2759"/>
<feature type="compositionally biased region" description="Polar residues" evidence="1">
    <location>
        <begin position="243"/>
        <end position="255"/>
    </location>
</feature>
<evidence type="ECO:0000313" key="3">
    <source>
        <dbReference type="EMBL" id="CAF9932940.1"/>
    </source>
</evidence>
<accession>A0A8H3FZH3</accession>
<reference evidence="3" key="1">
    <citation type="submission" date="2021-03" db="EMBL/GenBank/DDBJ databases">
        <authorList>
            <person name="Tagirdzhanova G."/>
        </authorList>
    </citation>
    <scope>NUCLEOTIDE SEQUENCE</scope>
</reference>
<dbReference type="PANTHER" id="PTHR28244">
    <property type="entry name" value="RNA POLYMERASE I-SPECIFIC TRANSCRIPTION INITIATION FACTOR RRN11"/>
    <property type="match status" value="1"/>
</dbReference>
<dbReference type="Pfam" id="PF15463">
    <property type="entry name" value="ECM11"/>
    <property type="match status" value="1"/>
</dbReference>
<evidence type="ECO:0000313" key="4">
    <source>
        <dbReference type="Proteomes" id="UP000664534"/>
    </source>
</evidence>
<dbReference type="GO" id="GO:0042790">
    <property type="term" value="P:nucleolar large rRNA transcription by RNA polymerase I"/>
    <property type="evidence" value="ECO:0007669"/>
    <property type="project" value="TreeGrafter"/>
</dbReference>
<feature type="region of interest" description="Disordered" evidence="1">
    <location>
        <begin position="228"/>
        <end position="255"/>
    </location>
</feature>
<sequence>MAGVQSFVAQRQQARLDPVRQVVGARHRVPVPTTKLESIQQEPSTQRPNPDQAAGPPAAVSTSHLSRPKSAKAPAVPSGFDTDAEGVDDTVTMSIGSTSQGHQGEGDDRNQTSSQYGVDTANVFKPGAQVPFQRGKEQPHHVLGPGRLDVEASGEEDNEESYGESTDEEGDEESDEEELVHDEILQDLNSPGFSQFSQYLQGRTTHTTEAVFQPVMATPVVRGSLASKDVVQHPQKPEKYSTFRGNSVNGGASGPNVNLQYANRGAFERVMKQTSAVPIQELKGTSIEQSSILAQLAAQQRNVSDHHEPSPQPSITSHQTLRPKSRARSGTAEDIVATSVQRQAGGGRLLPVQIGSIDVGNEASVDWNPNANRTHDSESTVSADCPHARKRARDLDYSADQITSMTFQQLSSEPFNLASDIDRASLPQELSSGTLAAKMDYILEKLKDEDTKTLQRRAFFSSLSIEQYEECANFMICRFTDIMSKVVSARQQRRRASKDFEEKIAKREECVRGKTTVVDQDLGRLKRGGEEVVRGAAL</sequence>
<feature type="region of interest" description="Disordered" evidence="1">
    <location>
        <begin position="1"/>
        <end position="179"/>
    </location>
</feature>
<evidence type="ECO:0000256" key="1">
    <source>
        <dbReference type="SAM" id="MobiDB-lite"/>
    </source>
</evidence>
<dbReference type="InterPro" id="IPR029178">
    <property type="entry name" value="Ecm11_C"/>
</dbReference>
<dbReference type="Proteomes" id="UP000664534">
    <property type="component" value="Unassembled WGS sequence"/>
</dbReference>
<feature type="compositionally biased region" description="Acidic residues" evidence="1">
    <location>
        <begin position="152"/>
        <end position="179"/>
    </location>
</feature>
<gene>
    <name evidence="3" type="ORF">IMSHALPRED_009016</name>
</gene>
<dbReference type="PANTHER" id="PTHR28244:SF1">
    <property type="entry name" value="RNA POLYMERASE I-SPECIFIC TRANSCRIPTION INITIATION FACTOR RRN11"/>
    <property type="match status" value="1"/>
</dbReference>
<dbReference type="GO" id="GO:0001164">
    <property type="term" value="F:RNA polymerase I core promoter sequence-specific DNA binding"/>
    <property type="evidence" value="ECO:0007669"/>
    <property type="project" value="TreeGrafter"/>
</dbReference>
<comment type="caution">
    <text evidence="3">The sequence shown here is derived from an EMBL/GenBank/DDBJ whole genome shotgun (WGS) entry which is preliminary data.</text>
</comment>
<feature type="domain" description="Extracellular mutant protein 11 C-terminal" evidence="2">
    <location>
        <begin position="396"/>
        <end position="533"/>
    </location>
</feature>
<dbReference type="AlphaFoldDB" id="A0A8H3FZH3"/>
<keyword evidence="4" id="KW-1185">Reference proteome</keyword>
<feature type="compositionally biased region" description="Polar residues" evidence="1">
    <location>
        <begin position="91"/>
        <end position="102"/>
    </location>
</feature>
<dbReference type="GO" id="GO:0017025">
    <property type="term" value="F:TBP-class protein binding"/>
    <property type="evidence" value="ECO:0007669"/>
    <property type="project" value="TreeGrafter"/>
</dbReference>